<gene>
    <name evidence="4" type="ORF">NP493_437g04024</name>
</gene>
<keyword evidence="1" id="KW-0732">Signal</keyword>
<feature type="domain" description="Galaxin-like repeats" evidence="3">
    <location>
        <begin position="136"/>
        <end position="211"/>
    </location>
</feature>
<feature type="domain" description="TIL" evidence="2">
    <location>
        <begin position="25"/>
        <end position="77"/>
    </location>
</feature>
<evidence type="ECO:0000313" key="5">
    <source>
        <dbReference type="Proteomes" id="UP001209878"/>
    </source>
</evidence>
<proteinExistence type="predicted"/>
<dbReference type="AlphaFoldDB" id="A0AAD9L059"/>
<reference evidence="4" key="1">
    <citation type="journal article" date="2023" name="Mol. Biol. Evol.">
        <title>Third-Generation Sequencing Reveals the Adaptive Role of the Epigenome in Three Deep-Sea Polychaetes.</title>
        <authorList>
            <person name="Perez M."/>
            <person name="Aroh O."/>
            <person name="Sun Y."/>
            <person name="Lan Y."/>
            <person name="Juniper S.K."/>
            <person name="Young C.R."/>
            <person name="Angers B."/>
            <person name="Qian P.Y."/>
        </authorList>
    </citation>
    <scope>NUCLEOTIDE SEQUENCE</scope>
    <source>
        <strain evidence="4">R07B-5</strain>
    </source>
</reference>
<dbReference type="CDD" id="cd19941">
    <property type="entry name" value="TIL"/>
    <property type="match status" value="1"/>
</dbReference>
<dbReference type="InterPro" id="IPR002919">
    <property type="entry name" value="TIL_dom"/>
</dbReference>
<name>A0AAD9L059_RIDPI</name>
<dbReference type="SUPFAM" id="SSF57567">
    <property type="entry name" value="Serine protease inhibitors"/>
    <property type="match status" value="2"/>
</dbReference>
<evidence type="ECO:0000256" key="1">
    <source>
        <dbReference type="SAM" id="SignalP"/>
    </source>
</evidence>
<dbReference type="Proteomes" id="UP001209878">
    <property type="component" value="Unassembled WGS sequence"/>
</dbReference>
<feature type="domain" description="Galaxin-like repeats" evidence="3">
    <location>
        <begin position="216"/>
        <end position="260"/>
    </location>
</feature>
<evidence type="ECO:0000313" key="4">
    <source>
        <dbReference type="EMBL" id="KAK2180584.1"/>
    </source>
</evidence>
<accession>A0AAD9L059</accession>
<dbReference type="EMBL" id="JAODUO010000437">
    <property type="protein sequence ID" value="KAK2180584.1"/>
    <property type="molecule type" value="Genomic_DNA"/>
</dbReference>
<organism evidence="4 5">
    <name type="scientific">Ridgeia piscesae</name>
    <name type="common">Tubeworm</name>
    <dbReference type="NCBI Taxonomy" id="27915"/>
    <lineage>
        <taxon>Eukaryota</taxon>
        <taxon>Metazoa</taxon>
        <taxon>Spiralia</taxon>
        <taxon>Lophotrochozoa</taxon>
        <taxon>Annelida</taxon>
        <taxon>Polychaeta</taxon>
        <taxon>Sedentaria</taxon>
        <taxon>Canalipalpata</taxon>
        <taxon>Sabellida</taxon>
        <taxon>Siboglinidae</taxon>
        <taxon>Ridgeia</taxon>
    </lineage>
</organism>
<dbReference type="Gene3D" id="2.10.25.10">
    <property type="entry name" value="Laminin"/>
    <property type="match status" value="2"/>
</dbReference>
<dbReference type="InterPro" id="IPR036084">
    <property type="entry name" value="Ser_inhib-like_sf"/>
</dbReference>
<dbReference type="Pfam" id="PF24748">
    <property type="entry name" value="Galaxin_repeat"/>
    <property type="match status" value="2"/>
</dbReference>
<evidence type="ECO:0000259" key="3">
    <source>
        <dbReference type="Pfam" id="PF24748"/>
    </source>
</evidence>
<dbReference type="InterPro" id="IPR056601">
    <property type="entry name" value="Galaxin_dom"/>
</dbReference>
<protein>
    <submittedName>
        <fullName evidence="4">Uncharacterized protein</fullName>
    </submittedName>
</protein>
<dbReference type="Pfam" id="PF01826">
    <property type="entry name" value="TIL"/>
    <property type="match status" value="1"/>
</dbReference>
<keyword evidence="5" id="KW-1185">Reference proteome</keyword>
<comment type="caution">
    <text evidence="4">The sequence shown here is derived from an EMBL/GenBank/DDBJ whole genome shotgun (WGS) entry which is preliminary data.</text>
</comment>
<feature type="chain" id="PRO_5042179818" evidence="1">
    <location>
        <begin position="23"/>
        <end position="265"/>
    </location>
</feature>
<sequence length="265" mass="28438">MMRNLVCLTLLLVAVSIATSEGSGCVDTQYESPCAGSCTFTCADAERQCVQQCIPGCKCPRRTPVLHNGKCIAKSDCDAQACSGGKVWNDNGRRCTPTCEKQRPECPSGRLPRCECPPSKPIWNFGIGQCVKSSECPMSKCGSKSYSSATHMCCDRTVNPLPAHPECCGQKAYNRLTHICCRGRLMRRSGTDEGCCGVSKFKYTTHGCCRGSALRVYRLDDELCCDGTVRGRPSGLQSACCGKRAFSTGSQICCAGKVEDGASCP</sequence>
<evidence type="ECO:0000259" key="2">
    <source>
        <dbReference type="Pfam" id="PF01826"/>
    </source>
</evidence>
<feature type="signal peptide" evidence="1">
    <location>
        <begin position="1"/>
        <end position="22"/>
    </location>
</feature>